<dbReference type="Proteomes" id="UP000319383">
    <property type="component" value="Chromosome"/>
</dbReference>
<accession>A0A517ZNC7</accession>
<sequence>MPTSESTQSKGVELGVDWEQTSCPLCGADQPHLMLTGPDRLLGLPGTFRLVQCGDCGHAYLNPRPTQETIGAYYPPEYAPYHAPDDAAAKPQTTAAKRVGPLRRCLRWFLDPQGEFIPPLTQSPRRALEIGCADGWFLERLKTQGWEVSGVEFSPDAVATAQQRGLDVQLGTLESANLPENHFDAVFLWMVLEHLHDPQATLREIHRILKPDGWLMFSVPNFGAWDRRFFGRFWYALDLPRHLQHFTPRTVKRLLSETGFETDRIIYQRTANNLVGSLGYWWRDRFPNSRLAATLIRHCDAPRTGLVLLLAIPAKVWAWLRQGGGLTVVARPKTDSLTSSDSAE</sequence>
<gene>
    <name evidence="1" type="primary">bioC_1</name>
    <name evidence="1" type="ORF">Mal52_24360</name>
</gene>
<dbReference type="CDD" id="cd02440">
    <property type="entry name" value="AdoMet_MTases"/>
    <property type="match status" value="1"/>
</dbReference>
<dbReference type="EC" id="2.1.1.197" evidence="1"/>
<reference evidence="1 2" key="1">
    <citation type="submission" date="2019-02" db="EMBL/GenBank/DDBJ databases">
        <title>Deep-cultivation of Planctomycetes and their phenomic and genomic characterization uncovers novel biology.</title>
        <authorList>
            <person name="Wiegand S."/>
            <person name="Jogler M."/>
            <person name="Boedeker C."/>
            <person name="Pinto D."/>
            <person name="Vollmers J."/>
            <person name="Rivas-Marin E."/>
            <person name="Kohn T."/>
            <person name="Peeters S.H."/>
            <person name="Heuer A."/>
            <person name="Rast P."/>
            <person name="Oberbeckmann S."/>
            <person name="Bunk B."/>
            <person name="Jeske O."/>
            <person name="Meyerdierks A."/>
            <person name="Storesund J.E."/>
            <person name="Kallscheuer N."/>
            <person name="Luecker S."/>
            <person name="Lage O.M."/>
            <person name="Pohl T."/>
            <person name="Merkel B.J."/>
            <person name="Hornburger P."/>
            <person name="Mueller R.-W."/>
            <person name="Bruemmer F."/>
            <person name="Labrenz M."/>
            <person name="Spormann A.M."/>
            <person name="Op den Camp H."/>
            <person name="Overmann J."/>
            <person name="Amann R."/>
            <person name="Jetten M.S.M."/>
            <person name="Mascher T."/>
            <person name="Medema M.H."/>
            <person name="Devos D.P."/>
            <person name="Kaster A.-K."/>
            <person name="Ovreas L."/>
            <person name="Rohde M."/>
            <person name="Galperin M.Y."/>
            <person name="Jogler C."/>
        </authorList>
    </citation>
    <scope>NUCLEOTIDE SEQUENCE [LARGE SCALE GENOMIC DNA]</scope>
    <source>
        <strain evidence="1 2">Mal52</strain>
    </source>
</reference>
<dbReference type="PANTHER" id="PTHR43861:SF6">
    <property type="entry name" value="METHYLTRANSFERASE TYPE 11"/>
    <property type="match status" value="1"/>
</dbReference>
<proteinExistence type="predicted"/>
<dbReference type="EMBL" id="CP036276">
    <property type="protein sequence ID" value="QDU43958.1"/>
    <property type="molecule type" value="Genomic_DNA"/>
</dbReference>
<dbReference type="Gene3D" id="3.40.50.150">
    <property type="entry name" value="Vaccinia Virus protein VP39"/>
    <property type="match status" value="1"/>
</dbReference>
<name>A0A517ZNC7_9PLAN</name>
<organism evidence="1 2">
    <name type="scientific">Symmachiella dynata</name>
    <dbReference type="NCBI Taxonomy" id="2527995"/>
    <lineage>
        <taxon>Bacteria</taxon>
        <taxon>Pseudomonadati</taxon>
        <taxon>Planctomycetota</taxon>
        <taxon>Planctomycetia</taxon>
        <taxon>Planctomycetales</taxon>
        <taxon>Planctomycetaceae</taxon>
        <taxon>Symmachiella</taxon>
    </lineage>
</organism>
<dbReference type="Pfam" id="PF13489">
    <property type="entry name" value="Methyltransf_23"/>
    <property type="match status" value="1"/>
</dbReference>
<dbReference type="GO" id="GO:0102130">
    <property type="term" value="F:malonyl-CoA methyltransferase activity"/>
    <property type="evidence" value="ECO:0007669"/>
    <property type="project" value="UniProtKB-EC"/>
</dbReference>
<dbReference type="RefSeq" id="WP_197534839.1">
    <property type="nucleotide sequence ID" value="NZ_CP036276.1"/>
</dbReference>
<dbReference type="SUPFAM" id="SSF53335">
    <property type="entry name" value="S-adenosyl-L-methionine-dependent methyltransferases"/>
    <property type="match status" value="1"/>
</dbReference>
<dbReference type="GO" id="GO:0032259">
    <property type="term" value="P:methylation"/>
    <property type="evidence" value="ECO:0007669"/>
    <property type="project" value="UniProtKB-KW"/>
</dbReference>
<evidence type="ECO:0000313" key="1">
    <source>
        <dbReference type="EMBL" id="QDU43958.1"/>
    </source>
</evidence>
<evidence type="ECO:0000313" key="2">
    <source>
        <dbReference type="Proteomes" id="UP000319383"/>
    </source>
</evidence>
<keyword evidence="1" id="KW-0808">Transferase</keyword>
<dbReference type="InterPro" id="IPR029063">
    <property type="entry name" value="SAM-dependent_MTases_sf"/>
</dbReference>
<keyword evidence="1" id="KW-0489">Methyltransferase</keyword>
<dbReference type="PANTHER" id="PTHR43861">
    <property type="entry name" value="TRANS-ACONITATE 2-METHYLTRANSFERASE-RELATED"/>
    <property type="match status" value="1"/>
</dbReference>
<keyword evidence="2" id="KW-1185">Reference proteome</keyword>
<dbReference type="KEGG" id="sdyn:Mal52_24360"/>
<dbReference type="AlphaFoldDB" id="A0A517ZNC7"/>
<protein>
    <submittedName>
        <fullName evidence="1">Malonyl-[acyl-carrier protein] O-methyltransferase</fullName>
        <ecNumber evidence="1">2.1.1.197</ecNumber>
    </submittedName>
</protein>